<dbReference type="AlphaFoldDB" id="W1PBS4"/>
<dbReference type="OMA" id="EEHTEMI"/>
<dbReference type="GO" id="GO:0006261">
    <property type="term" value="P:DNA-templated DNA replication"/>
    <property type="evidence" value="ECO:0000318"/>
    <property type="project" value="GO_Central"/>
</dbReference>
<dbReference type="GO" id="GO:0003682">
    <property type="term" value="F:chromatin binding"/>
    <property type="evidence" value="ECO:0000318"/>
    <property type="project" value="GO_Central"/>
</dbReference>
<dbReference type="Proteomes" id="UP000017836">
    <property type="component" value="Unassembled WGS sequence"/>
</dbReference>
<keyword evidence="2" id="KW-0539">Nucleus</keyword>
<evidence type="ECO:0000313" key="4">
    <source>
        <dbReference type="EMBL" id="ERN05393.1"/>
    </source>
</evidence>
<name>W1PBS4_AMBTC</name>
<evidence type="ECO:0008006" key="6">
    <source>
        <dbReference type="Google" id="ProtNLM"/>
    </source>
</evidence>
<evidence type="ECO:0000256" key="3">
    <source>
        <dbReference type="SAM" id="MobiDB-lite"/>
    </source>
</evidence>
<dbReference type="PANTHER" id="PTHR13489:SF0">
    <property type="entry name" value="MINI-CHROMOSOME MAINTENANCE COMPLEX-BINDING PROTEIN"/>
    <property type="match status" value="1"/>
</dbReference>
<dbReference type="STRING" id="13333.W1PBS4"/>
<dbReference type="eggNOG" id="KOG2545">
    <property type="taxonomic scope" value="Eukaryota"/>
</dbReference>
<dbReference type="EMBL" id="KI394011">
    <property type="protein sequence ID" value="ERN05393.1"/>
    <property type="molecule type" value="Genomic_DNA"/>
</dbReference>
<accession>W1PBS4</accession>
<dbReference type="InterPro" id="IPR019140">
    <property type="entry name" value="MCM_complex-bd"/>
</dbReference>
<dbReference type="GO" id="GO:0007062">
    <property type="term" value="P:sister chromatid cohesion"/>
    <property type="evidence" value="ECO:0007669"/>
    <property type="project" value="EnsemblPlants"/>
</dbReference>
<reference evidence="5" key="1">
    <citation type="journal article" date="2013" name="Science">
        <title>The Amborella genome and the evolution of flowering plants.</title>
        <authorList>
            <consortium name="Amborella Genome Project"/>
        </authorList>
    </citation>
    <scope>NUCLEOTIDE SEQUENCE [LARGE SCALE GENOMIC DNA]</scope>
</reference>
<sequence>MVGPAFDCLANPLGSVRVLFEKAIESGRNPASLSRADFTGEVFRRFLFEEGGLSHVPILDSVNLLGIPPNSLVRFVGMVQDMFDDEYYVGAFKDGSTWRTNKYTDVSSLPMGPSSEMHLWDRRLLYCVPVPGQNSWFKAAFTPINSLRGHSSVVSHQREKRPREPDSMDLEVDGSDPDLALSSHAKKTREEGSSCSQSSEALESNLADCMSSNFDSSSLPCLVKIYDGPDVDIKLNDIFEFIGVFTFDPELVNHNSNHDELSDALCEDVLAHLPPSKVPRLQCIISRRLALLDLISTPLGLQPGQELVKGIREALLQSLTSVLGNDGLAAKYLLLHFLSQIHTRIEPVAVGKLSLNLTGFNKKNMGLFGKSLDNAIQCLLPFSDSIPLSIEYLNTTSLAPKKNYQTNRLVTGALQLAQGTHLTIDETELKAGTLNATGVDNIRILKQFLDFQRVEYEFEYYKVAMDTDVQVLVLSEAKSNILPADLVLPFRPVEVGSYLNASSSELEAWRWYLSTLRSHRYHTIDPAMQKVVQDDMVAARQADRSLGTEELSRWLAMARLMSISYGENSLKPEHWQMVKEMEKLRKERLV</sequence>
<evidence type="ECO:0000313" key="5">
    <source>
        <dbReference type="Proteomes" id="UP000017836"/>
    </source>
</evidence>
<dbReference type="HOGENOM" id="CLU_029811_0_0_1"/>
<organism evidence="4 5">
    <name type="scientific">Amborella trichopoda</name>
    <dbReference type="NCBI Taxonomy" id="13333"/>
    <lineage>
        <taxon>Eukaryota</taxon>
        <taxon>Viridiplantae</taxon>
        <taxon>Streptophyta</taxon>
        <taxon>Embryophyta</taxon>
        <taxon>Tracheophyta</taxon>
        <taxon>Spermatophyta</taxon>
        <taxon>Magnoliopsida</taxon>
        <taxon>Amborellales</taxon>
        <taxon>Amborellaceae</taxon>
        <taxon>Amborella</taxon>
    </lineage>
</organism>
<dbReference type="GO" id="GO:0005634">
    <property type="term" value="C:nucleus"/>
    <property type="evidence" value="ECO:0007669"/>
    <property type="project" value="UniProtKB-SubCell"/>
</dbReference>
<dbReference type="PANTHER" id="PTHR13489">
    <property type="entry name" value="MINI-CHROMOSOME MAINTENANCE COMPLEX-BINDING PROTEIN"/>
    <property type="match status" value="1"/>
</dbReference>
<dbReference type="Gramene" id="ERN05393">
    <property type="protein sequence ID" value="ERN05393"/>
    <property type="gene ID" value="AMTR_s00007p00218580"/>
</dbReference>
<dbReference type="OrthoDB" id="329666at2759"/>
<evidence type="ECO:0000256" key="1">
    <source>
        <dbReference type="ARBA" id="ARBA00004123"/>
    </source>
</evidence>
<keyword evidence="5" id="KW-1185">Reference proteome</keyword>
<protein>
    <recommendedName>
        <fullName evidence="6">Mini-chromosome maintenance complex-binding protein</fullName>
    </recommendedName>
</protein>
<feature type="compositionally biased region" description="Acidic residues" evidence="3">
    <location>
        <begin position="167"/>
        <end position="176"/>
    </location>
</feature>
<dbReference type="GO" id="GO:0006301">
    <property type="term" value="P:DNA damage tolerance"/>
    <property type="evidence" value="ECO:0007669"/>
    <property type="project" value="EnsemblPlants"/>
</dbReference>
<proteinExistence type="predicted"/>
<feature type="region of interest" description="Disordered" evidence="3">
    <location>
        <begin position="152"/>
        <end position="197"/>
    </location>
</feature>
<dbReference type="Pfam" id="PF09739">
    <property type="entry name" value="MCM_bind"/>
    <property type="match status" value="1"/>
</dbReference>
<comment type="subcellular location">
    <subcellularLocation>
        <location evidence="1">Nucleus</location>
    </subcellularLocation>
</comment>
<evidence type="ECO:0000256" key="2">
    <source>
        <dbReference type="ARBA" id="ARBA00023242"/>
    </source>
</evidence>
<gene>
    <name evidence="4" type="ORF">AMTR_s00007p00218580</name>
</gene>